<comment type="caution">
    <text evidence="6">The sequence shown here is derived from an EMBL/GenBank/DDBJ whole genome shotgun (WGS) entry which is preliminary data.</text>
</comment>
<feature type="transmembrane region" description="Helical" evidence="5">
    <location>
        <begin position="108"/>
        <end position="128"/>
    </location>
</feature>
<dbReference type="SUPFAM" id="SSF161084">
    <property type="entry name" value="MAPEG domain-like"/>
    <property type="match status" value="1"/>
</dbReference>
<dbReference type="InterPro" id="IPR001129">
    <property type="entry name" value="Membr-assoc_MAPEG"/>
</dbReference>
<keyword evidence="7" id="KW-1185">Reference proteome</keyword>
<evidence type="ECO:0000256" key="1">
    <source>
        <dbReference type="ARBA" id="ARBA00004370"/>
    </source>
</evidence>
<keyword evidence="2 5" id="KW-0812">Transmembrane</keyword>
<organism evidence="6 7">
    <name type="scientific">Dyella lutea</name>
    <dbReference type="NCBI Taxonomy" id="2950441"/>
    <lineage>
        <taxon>Bacteria</taxon>
        <taxon>Pseudomonadati</taxon>
        <taxon>Pseudomonadota</taxon>
        <taxon>Gammaproteobacteria</taxon>
        <taxon>Lysobacterales</taxon>
        <taxon>Rhodanobacteraceae</taxon>
        <taxon>Dyella</taxon>
    </lineage>
</organism>
<keyword evidence="4 5" id="KW-0472">Membrane</keyword>
<evidence type="ECO:0000313" key="7">
    <source>
        <dbReference type="Proteomes" id="UP001204615"/>
    </source>
</evidence>
<evidence type="ECO:0000256" key="4">
    <source>
        <dbReference type="ARBA" id="ARBA00023136"/>
    </source>
</evidence>
<evidence type="ECO:0000256" key="2">
    <source>
        <dbReference type="ARBA" id="ARBA00022692"/>
    </source>
</evidence>
<dbReference type="Gene3D" id="1.20.120.550">
    <property type="entry name" value="Membrane associated eicosanoid/glutathione metabolism-like domain"/>
    <property type="match status" value="1"/>
</dbReference>
<dbReference type="PANTHER" id="PTHR35371:SF1">
    <property type="entry name" value="BLR7753 PROTEIN"/>
    <property type="match status" value="1"/>
</dbReference>
<dbReference type="InterPro" id="IPR023352">
    <property type="entry name" value="MAPEG-like_dom_sf"/>
</dbReference>
<name>A0ABT1FER8_9GAMM</name>
<sequence>MTIELTMLVWSMVLGLIHVAVAATLSTARRGLRWNAGNRDGEVAALTGAAARAARASTNFQETFPFFAAAVLAVLVAQRADAHTALGAQLYFWARLAYLPVYVVGIPYLRTVVWAVSLVGLLMVLGGLL</sequence>
<evidence type="ECO:0000256" key="5">
    <source>
        <dbReference type="SAM" id="Phobius"/>
    </source>
</evidence>
<dbReference type="PANTHER" id="PTHR35371">
    <property type="entry name" value="INNER MEMBRANE PROTEIN"/>
    <property type="match status" value="1"/>
</dbReference>
<dbReference type="Pfam" id="PF01124">
    <property type="entry name" value="MAPEG"/>
    <property type="match status" value="1"/>
</dbReference>
<accession>A0ABT1FER8</accession>
<evidence type="ECO:0000313" key="6">
    <source>
        <dbReference type="EMBL" id="MCP1375874.1"/>
    </source>
</evidence>
<keyword evidence="3 5" id="KW-1133">Transmembrane helix</keyword>
<proteinExistence type="predicted"/>
<reference evidence="6 7" key="1">
    <citation type="submission" date="2022-06" db="EMBL/GenBank/DDBJ databases">
        <title>Dyella sp. Sa strain:Sa Genome sequencing.</title>
        <authorList>
            <person name="Park S."/>
        </authorList>
    </citation>
    <scope>NUCLEOTIDE SEQUENCE [LARGE SCALE GENOMIC DNA]</scope>
    <source>
        <strain evidence="6 7">Sa</strain>
    </source>
</reference>
<dbReference type="EMBL" id="JAMZEK010000004">
    <property type="protein sequence ID" value="MCP1375874.1"/>
    <property type="molecule type" value="Genomic_DNA"/>
</dbReference>
<evidence type="ECO:0000256" key="3">
    <source>
        <dbReference type="ARBA" id="ARBA00022989"/>
    </source>
</evidence>
<protein>
    <submittedName>
        <fullName evidence="6">MAPEG family protein</fullName>
    </submittedName>
</protein>
<gene>
    <name evidence="6" type="ORF">NC595_17630</name>
</gene>
<dbReference type="Proteomes" id="UP001204615">
    <property type="component" value="Unassembled WGS sequence"/>
</dbReference>
<comment type="subcellular location">
    <subcellularLocation>
        <location evidence="1">Membrane</location>
    </subcellularLocation>
</comment>
<dbReference type="RefSeq" id="WP_253568639.1">
    <property type="nucleotide sequence ID" value="NZ_JAMZEK010000004.1"/>
</dbReference>